<reference evidence="2 3" key="1">
    <citation type="journal article" date="2019" name="Commun. Biol.">
        <title>The bagworm genome reveals a unique fibroin gene that provides high tensile strength.</title>
        <authorList>
            <person name="Kono N."/>
            <person name="Nakamura H."/>
            <person name="Ohtoshi R."/>
            <person name="Tomita M."/>
            <person name="Numata K."/>
            <person name="Arakawa K."/>
        </authorList>
    </citation>
    <scope>NUCLEOTIDE SEQUENCE [LARGE SCALE GENOMIC DNA]</scope>
</reference>
<organism evidence="2 3">
    <name type="scientific">Eumeta variegata</name>
    <name type="common">Bagworm moth</name>
    <name type="synonym">Eumeta japonica</name>
    <dbReference type="NCBI Taxonomy" id="151549"/>
    <lineage>
        <taxon>Eukaryota</taxon>
        <taxon>Metazoa</taxon>
        <taxon>Ecdysozoa</taxon>
        <taxon>Arthropoda</taxon>
        <taxon>Hexapoda</taxon>
        <taxon>Insecta</taxon>
        <taxon>Pterygota</taxon>
        <taxon>Neoptera</taxon>
        <taxon>Endopterygota</taxon>
        <taxon>Lepidoptera</taxon>
        <taxon>Glossata</taxon>
        <taxon>Ditrysia</taxon>
        <taxon>Tineoidea</taxon>
        <taxon>Psychidae</taxon>
        <taxon>Oiketicinae</taxon>
        <taxon>Eumeta</taxon>
    </lineage>
</organism>
<evidence type="ECO:0000313" key="2">
    <source>
        <dbReference type="EMBL" id="GBP82002.1"/>
    </source>
</evidence>
<sequence length="128" mass="14383">MEVDRPYDARYSEKMEQGSDQSGTRSVDCKSNPDLRYAKLPPSTSRRLSMVNAEISPDKYTSSNSNPGLKGRLKGLNFKPSTLVQCGLEAVNQSRHQCNDNVRLYVLLLLTSTTTLNLLRPHGKRKQL</sequence>
<accession>A0A4C1Z406</accession>
<dbReference type="Proteomes" id="UP000299102">
    <property type="component" value="Unassembled WGS sequence"/>
</dbReference>
<evidence type="ECO:0000313" key="3">
    <source>
        <dbReference type="Proteomes" id="UP000299102"/>
    </source>
</evidence>
<dbReference type="AlphaFoldDB" id="A0A4C1Z406"/>
<dbReference type="EMBL" id="BGZK01001542">
    <property type="protein sequence ID" value="GBP82002.1"/>
    <property type="molecule type" value="Genomic_DNA"/>
</dbReference>
<name>A0A4C1Z406_EUMVA</name>
<feature type="compositionally biased region" description="Basic and acidic residues" evidence="1">
    <location>
        <begin position="27"/>
        <end position="37"/>
    </location>
</feature>
<feature type="region of interest" description="Disordered" evidence="1">
    <location>
        <begin position="1"/>
        <end position="43"/>
    </location>
</feature>
<comment type="caution">
    <text evidence="2">The sequence shown here is derived from an EMBL/GenBank/DDBJ whole genome shotgun (WGS) entry which is preliminary data.</text>
</comment>
<protein>
    <submittedName>
        <fullName evidence="2">Uncharacterized protein</fullName>
    </submittedName>
</protein>
<gene>
    <name evidence="2" type="ORF">EVAR_62879_1</name>
</gene>
<keyword evidence="3" id="KW-1185">Reference proteome</keyword>
<feature type="compositionally biased region" description="Basic and acidic residues" evidence="1">
    <location>
        <begin position="1"/>
        <end position="17"/>
    </location>
</feature>
<proteinExistence type="predicted"/>
<evidence type="ECO:0000256" key="1">
    <source>
        <dbReference type="SAM" id="MobiDB-lite"/>
    </source>
</evidence>